<comment type="caution">
    <text evidence="2">The sequence shown here is derived from an EMBL/GenBank/DDBJ whole genome shotgun (WGS) entry which is preliminary data.</text>
</comment>
<dbReference type="NCBIfam" id="TIGR02532">
    <property type="entry name" value="IV_pilin_GFxxxE"/>
    <property type="match status" value="1"/>
</dbReference>
<evidence type="ECO:0000313" key="2">
    <source>
        <dbReference type="EMBL" id="GGG08236.1"/>
    </source>
</evidence>
<keyword evidence="1" id="KW-0812">Transmembrane</keyword>
<keyword evidence="1" id="KW-0472">Membrane</keyword>
<dbReference type="Pfam" id="PF07963">
    <property type="entry name" value="N_methyl"/>
    <property type="match status" value="1"/>
</dbReference>
<dbReference type="RefSeq" id="WP_117004020.1">
    <property type="nucleotide sequence ID" value="NZ_BMJS01000066.1"/>
</dbReference>
<dbReference type="OrthoDB" id="5625201at2"/>
<proteinExistence type="predicted"/>
<keyword evidence="1" id="KW-1133">Transmembrane helix</keyword>
<sequence>MVCNRKCKEYKKYKKQMRNKYYSHSSKQAGFGLIESLIALTILVFVFTSFMTVMLRSATVASRTNNEVAIDILLDNRIENSWITGQAIDLSPSGNIVFTQGTTELTGRNTLLNVEQQRTFAVVIP</sequence>
<dbReference type="EMBL" id="BMJS01000066">
    <property type="protein sequence ID" value="GGG08236.1"/>
    <property type="molecule type" value="Genomic_DNA"/>
</dbReference>
<evidence type="ECO:0000256" key="1">
    <source>
        <dbReference type="SAM" id="Phobius"/>
    </source>
</evidence>
<evidence type="ECO:0008006" key="4">
    <source>
        <dbReference type="Google" id="ProtNLM"/>
    </source>
</evidence>
<dbReference type="AlphaFoldDB" id="A0A8J2Z6Z7"/>
<evidence type="ECO:0000313" key="3">
    <source>
        <dbReference type="Proteomes" id="UP000636949"/>
    </source>
</evidence>
<feature type="transmembrane region" description="Helical" evidence="1">
    <location>
        <begin position="29"/>
        <end position="55"/>
    </location>
</feature>
<keyword evidence="3" id="KW-1185">Reference proteome</keyword>
<dbReference type="Proteomes" id="UP000636949">
    <property type="component" value="Unassembled WGS sequence"/>
</dbReference>
<accession>A0A8J2Z6Z7</accession>
<organism evidence="2 3">
    <name type="scientific">Cysteiniphilum litorale</name>
    <dbReference type="NCBI Taxonomy" id="2056700"/>
    <lineage>
        <taxon>Bacteria</taxon>
        <taxon>Pseudomonadati</taxon>
        <taxon>Pseudomonadota</taxon>
        <taxon>Gammaproteobacteria</taxon>
        <taxon>Thiotrichales</taxon>
        <taxon>Fastidiosibacteraceae</taxon>
        <taxon>Cysteiniphilum</taxon>
    </lineage>
</organism>
<reference evidence="2" key="2">
    <citation type="submission" date="2020-09" db="EMBL/GenBank/DDBJ databases">
        <authorList>
            <person name="Sun Q."/>
            <person name="Zhou Y."/>
        </authorList>
    </citation>
    <scope>NUCLEOTIDE SEQUENCE</scope>
    <source>
        <strain evidence="2">CGMCC 1.15758</strain>
    </source>
</reference>
<reference evidence="2" key="1">
    <citation type="journal article" date="2014" name="Int. J. Syst. Evol. Microbiol.">
        <title>Complete genome sequence of Corynebacterium casei LMG S-19264T (=DSM 44701T), isolated from a smear-ripened cheese.</title>
        <authorList>
            <consortium name="US DOE Joint Genome Institute (JGI-PGF)"/>
            <person name="Walter F."/>
            <person name="Albersmeier A."/>
            <person name="Kalinowski J."/>
            <person name="Ruckert C."/>
        </authorList>
    </citation>
    <scope>NUCLEOTIDE SEQUENCE</scope>
    <source>
        <strain evidence="2">CGMCC 1.15758</strain>
    </source>
</reference>
<dbReference type="InterPro" id="IPR012902">
    <property type="entry name" value="N_methyl_site"/>
</dbReference>
<protein>
    <recommendedName>
        <fullName evidence="4">Prepilin-type N-terminal cleavage/methylation domain-containing protein</fullName>
    </recommendedName>
</protein>
<name>A0A8J2Z6Z7_9GAMM</name>
<gene>
    <name evidence="2" type="ORF">GCM10010995_27230</name>
</gene>